<evidence type="ECO:0000256" key="4">
    <source>
        <dbReference type="ARBA" id="ARBA00023180"/>
    </source>
</evidence>
<evidence type="ECO:0000256" key="6">
    <source>
        <dbReference type="SAM" id="Phobius"/>
    </source>
</evidence>
<evidence type="ECO:0000256" key="5">
    <source>
        <dbReference type="ARBA" id="ARBA00023319"/>
    </source>
</evidence>
<dbReference type="GO" id="GO:0005886">
    <property type="term" value="C:plasma membrane"/>
    <property type="evidence" value="ECO:0007669"/>
    <property type="project" value="TreeGrafter"/>
</dbReference>
<dbReference type="InterPro" id="IPR007110">
    <property type="entry name" value="Ig-like_dom"/>
</dbReference>
<dbReference type="GO" id="GO:0050839">
    <property type="term" value="F:cell adhesion molecule binding"/>
    <property type="evidence" value="ECO:0007669"/>
    <property type="project" value="TreeGrafter"/>
</dbReference>
<dbReference type="SMART" id="SM00408">
    <property type="entry name" value="IGc2"/>
    <property type="match status" value="2"/>
</dbReference>
<keyword evidence="6" id="KW-0812">Transmembrane</keyword>
<dbReference type="GO" id="GO:0098609">
    <property type="term" value="P:cell-cell adhesion"/>
    <property type="evidence" value="ECO:0007669"/>
    <property type="project" value="TreeGrafter"/>
</dbReference>
<dbReference type="PANTHER" id="PTHR11640:SF31">
    <property type="entry name" value="IRREGULAR CHIASM C-ROUGHEST PROTEIN-RELATED"/>
    <property type="match status" value="1"/>
</dbReference>
<organism evidence="8 9">
    <name type="scientific">Pangasianodon hypophthalmus</name>
    <name type="common">Striped catfish</name>
    <name type="synonym">Helicophagus hypophthalmus</name>
    <dbReference type="NCBI Taxonomy" id="310915"/>
    <lineage>
        <taxon>Eukaryota</taxon>
        <taxon>Metazoa</taxon>
        <taxon>Chordata</taxon>
        <taxon>Craniata</taxon>
        <taxon>Vertebrata</taxon>
        <taxon>Euteleostomi</taxon>
        <taxon>Actinopterygii</taxon>
        <taxon>Neopterygii</taxon>
        <taxon>Teleostei</taxon>
        <taxon>Ostariophysi</taxon>
        <taxon>Siluriformes</taxon>
        <taxon>Pangasiidae</taxon>
        <taxon>Pangasianodon</taxon>
    </lineage>
</organism>
<dbReference type="InterPro" id="IPR013783">
    <property type="entry name" value="Ig-like_fold"/>
</dbReference>
<dbReference type="InterPro" id="IPR051275">
    <property type="entry name" value="Cell_adhesion_signaling"/>
</dbReference>
<gene>
    <name evidence="8" type="ORF">PHYPO_G00058720</name>
</gene>
<sequence>MTGVRDNHCLGRCLGHKKPVKMRHSFRIQFILLVLVCACGVYSANVTIQSNPPKNGGFVQTTTEQTVSLTCTVDNSAVAEELRWFRNGREVSLKDGNRLNTSHVCVEPVTREDNGVIFTCQLRSDATVKTSIQLEVQYPPTLGDDVEMLVEEKSDTVLSCEVRAYPPVSVVWKMDDKLLDLSSSSYRTSNNGVTATLSISNVKRDVHQGVYSCEASSTVSGVTKKSFSITVVDRKMKFPLWPTVAGVVVVLLTILLATISRWEKIMKCFKKD</sequence>
<dbReference type="Pfam" id="PF13927">
    <property type="entry name" value="Ig_3"/>
    <property type="match status" value="1"/>
</dbReference>
<evidence type="ECO:0000313" key="9">
    <source>
        <dbReference type="Proteomes" id="UP000327468"/>
    </source>
</evidence>
<dbReference type="Pfam" id="PF13895">
    <property type="entry name" value="Ig_2"/>
    <property type="match status" value="1"/>
</dbReference>
<evidence type="ECO:0000256" key="3">
    <source>
        <dbReference type="ARBA" id="ARBA00023157"/>
    </source>
</evidence>
<dbReference type="PROSITE" id="PS50835">
    <property type="entry name" value="IG_LIKE"/>
    <property type="match status" value="2"/>
</dbReference>
<evidence type="ECO:0000313" key="8">
    <source>
        <dbReference type="EMBL" id="KAB5548711.1"/>
    </source>
</evidence>
<dbReference type="SMART" id="SM00409">
    <property type="entry name" value="IG"/>
    <property type="match status" value="2"/>
</dbReference>
<dbReference type="InterPro" id="IPR036179">
    <property type="entry name" value="Ig-like_dom_sf"/>
</dbReference>
<keyword evidence="9" id="KW-1185">Reference proteome</keyword>
<dbReference type="Proteomes" id="UP000327468">
    <property type="component" value="Chromosome 15"/>
</dbReference>
<reference evidence="8 9" key="1">
    <citation type="submission" date="2019-06" db="EMBL/GenBank/DDBJ databases">
        <title>A chromosome-scale genome assembly of the striped catfish, Pangasianodon hypophthalmus.</title>
        <authorList>
            <person name="Wen M."/>
            <person name="Zahm M."/>
            <person name="Roques C."/>
            <person name="Cabau C."/>
            <person name="Klopp C."/>
            <person name="Donnadieu C."/>
            <person name="Jouanno E."/>
            <person name="Avarre J.-C."/>
            <person name="Campet M."/>
            <person name="Ha T.T.T."/>
            <person name="Dugue R."/>
            <person name="Lampietro C."/>
            <person name="Louis A."/>
            <person name="Herpin A."/>
            <person name="Echchiki A."/>
            <person name="Berthelot C."/>
            <person name="Parey E."/>
            <person name="Roest-Crollius H."/>
            <person name="Braasch I."/>
            <person name="Postlethwait J."/>
            <person name="Bobe J."/>
            <person name="Montfort J."/>
            <person name="Bouchez O."/>
            <person name="Begum T."/>
            <person name="Schartl M."/>
            <person name="Guiguen Y."/>
        </authorList>
    </citation>
    <scope>NUCLEOTIDE SEQUENCE [LARGE SCALE GENOMIC DNA]</scope>
    <source>
        <strain evidence="8 9">Indonesia</strain>
        <tissue evidence="8">Blood</tissue>
    </source>
</reference>
<feature type="domain" description="Ig-like" evidence="7">
    <location>
        <begin position="139"/>
        <end position="230"/>
    </location>
</feature>
<keyword evidence="3" id="KW-1015">Disulfide bond</keyword>
<dbReference type="PANTHER" id="PTHR11640">
    <property type="entry name" value="NEPHRIN"/>
    <property type="match status" value="1"/>
</dbReference>
<dbReference type="AlphaFoldDB" id="A0A5N5M302"/>
<evidence type="ECO:0000256" key="1">
    <source>
        <dbReference type="ARBA" id="ARBA00004479"/>
    </source>
</evidence>
<feature type="domain" description="Ig-like" evidence="7">
    <location>
        <begin position="53"/>
        <end position="137"/>
    </location>
</feature>
<feature type="transmembrane region" description="Helical" evidence="6">
    <location>
        <begin position="240"/>
        <end position="262"/>
    </location>
</feature>
<comment type="caution">
    <text evidence="8">The sequence shown here is derived from an EMBL/GenBank/DDBJ whole genome shotgun (WGS) entry which is preliminary data.</text>
</comment>
<keyword evidence="4" id="KW-0325">Glycoprotein</keyword>
<dbReference type="Gene3D" id="2.60.40.10">
    <property type="entry name" value="Immunoglobulins"/>
    <property type="match status" value="2"/>
</dbReference>
<dbReference type="CDD" id="cd00096">
    <property type="entry name" value="Ig"/>
    <property type="match status" value="1"/>
</dbReference>
<keyword evidence="2 6" id="KW-0472">Membrane</keyword>
<accession>A0A5N5M302</accession>
<proteinExistence type="predicted"/>
<protein>
    <recommendedName>
        <fullName evidence="7">Ig-like domain-containing protein</fullName>
    </recommendedName>
</protein>
<dbReference type="GO" id="GO:0005911">
    <property type="term" value="C:cell-cell junction"/>
    <property type="evidence" value="ECO:0007669"/>
    <property type="project" value="TreeGrafter"/>
</dbReference>
<keyword evidence="5" id="KW-0393">Immunoglobulin domain</keyword>
<comment type="subcellular location">
    <subcellularLocation>
        <location evidence="1">Membrane</location>
        <topology evidence="1">Single-pass type I membrane protein</topology>
    </subcellularLocation>
</comment>
<evidence type="ECO:0000259" key="7">
    <source>
        <dbReference type="PROSITE" id="PS50835"/>
    </source>
</evidence>
<dbReference type="EMBL" id="VFJC01000016">
    <property type="protein sequence ID" value="KAB5548711.1"/>
    <property type="molecule type" value="Genomic_DNA"/>
</dbReference>
<dbReference type="InterPro" id="IPR003598">
    <property type="entry name" value="Ig_sub2"/>
</dbReference>
<dbReference type="InterPro" id="IPR003599">
    <property type="entry name" value="Ig_sub"/>
</dbReference>
<feature type="transmembrane region" description="Helical" evidence="6">
    <location>
        <begin position="26"/>
        <end position="44"/>
    </location>
</feature>
<evidence type="ECO:0000256" key="2">
    <source>
        <dbReference type="ARBA" id="ARBA00023136"/>
    </source>
</evidence>
<keyword evidence="6" id="KW-1133">Transmembrane helix</keyword>
<name>A0A5N5M302_PANHP</name>
<dbReference type="SUPFAM" id="SSF48726">
    <property type="entry name" value="Immunoglobulin"/>
    <property type="match status" value="1"/>
</dbReference>